<dbReference type="PANTHER" id="PTHR12809">
    <property type="entry name" value="MEDIATOR COMPLEX SUBUNIT"/>
    <property type="match status" value="1"/>
</dbReference>
<reference evidence="12" key="1">
    <citation type="journal article" date="2023" name="Mol. Phylogenet. Evol.">
        <title>Genome-scale phylogeny and comparative genomics of the fungal order Sordariales.</title>
        <authorList>
            <person name="Hensen N."/>
            <person name="Bonometti L."/>
            <person name="Westerberg I."/>
            <person name="Brannstrom I.O."/>
            <person name="Guillou S."/>
            <person name="Cros-Aarteil S."/>
            <person name="Calhoun S."/>
            <person name="Haridas S."/>
            <person name="Kuo A."/>
            <person name="Mondo S."/>
            <person name="Pangilinan J."/>
            <person name="Riley R."/>
            <person name="LaButti K."/>
            <person name="Andreopoulos B."/>
            <person name="Lipzen A."/>
            <person name="Chen C."/>
            <person name="Yan M."/>
            <person name="Daum C."/>
            <person name="Ng V."/>
            <person name="Clum A."/>
            <person name="Steindorff A."/>
            <person name="Ohm R.A."/>
            <person name="Martin F."/>
            <person name="Silar P."/>
            <person name="Natvig D.O."/>
            <person name="Lalanne C."/>
            <person name="Gautier V."/>
            <person name="Ament-Velasquez S.L."/>
            <person name="Kruys A."/>
            <person name="Hutchinson M.I."/>
            <person name="Powell A.J."/>
            <person name="Barry K."/>
            <person name="Miller A.N."/>
            <person name="Grigoriev I.V."/>
            <person name="Debuchy R."/>
            <person name="Gladieux P."/>
            <person name="Hiltunen Thoren M."/>
            <person name="Johannesson H."/>
        </authorList>
    </citation>
    <scope>NUCLEOTIDE SEQUENCE</scope>
    <source>
        <strain evidence="12">CBS 508.74</strain>
    </source>
</reference>
<dbReference type="GeneID" id="89941930"/>
<evidence type="ECO:0000256" key="2">
    <source>
        <dbReference type="ARBA" id="ARBA00007813"/>
    </source>
</evidence>
<evidence type="ECO:0000256" key="7">
    <source>
        <dbReference type="ARBA" id="ARBA00023242"/>
    </source>
</evidence>
<comment type="caution">
    <text evidence="12">The sequence shown here is derived from an EMBL/GenBank/DDBJ whole genome shotgun (WGS) entry which is preliminary data.</text>
</comment>
<feature type="compositionally biased region" description="Polar residues" evidence="10">
    <location>
        <begin position="1"/>
        <end position="10"/>
    </location>
</feature>
<feature type="compositionally biased region" description="Low complexity" evidence="10">
    <location>
        <begin position="1048"/>
        <end position="1057"/>
    </location>
</feature>
<evidence type="ECO:0000256" key="6">
    <source>
        <dbReference type="ARBA" id="ARBA00023163"/>
    </source>
</evidence>
<reference evidence="12" key="2">
    <citation type="submission" date="2023-05" db="EMBL/GenBank/DDBJ databases">
        <authorList>
            <consortium name="Lawrence Berkeley National Laboratory"/>
            <person name="Steindorff A."/>
            <person name="Hensen N."/>
            <person name="Bonometti L."/>
            <person name="Westerberg I."/>
            <person name="Brannstrom I.O."/>
            <person name="Guillou S."/>
            <person name="Cros-Aarteil S."/>
            <person name="Calhoun S."/>
            <person name="Haridas S."/>
            <person name="Kuo A."/>
            <person name="Mondo S."/>
            <person name="Pangilinan J."/>
            <person name="Riley R."/>
            <person name="Labutti K."/>
            <person name="Andreopoulos B."/>
            <person name="Lipzen A."/>
            <person name="Chen C."/>
            <person name="Yanf M."/>
            <person name="Daum C."/>
            <person name="Ng V."/>
            <person name="Clum A."/>
            <person name="Ohm R."/>
            <person name="Martin F."/>
            <person name="Silar P."/>
            <person name="Natvig D."/>
            <person name="Lalanne C."/>
            <person name="Gautier V."/>
            <person name="Ament-Velasquez S.L."/>
            <person name="Kruys A."/>
            <person name="Hutchinson M.I."/>
            <person name="Powell A.J."/>
            <person name="Barry K."/>
            <person name="Miller A.N."/>
            <person name="Grigoriev I.V."/>
            <person name="Debuchy R."/>
            <person name="Gladieux P."/>
            <person name="Thoren M.H."/>
            <person name="Johannesson H."/>
        </authorList>
    </citation>
    <scope>NUCLEOTIDE SEQUENCE</scope>
    <source>
        <strain evidence="12">CBS 508.74</strain>
    </source>
</reference>
<evidence type="ECO:0000259" key="11">
    <source>
        <dbReference type="Pfam" id="PF08638"/>
    </source>
</evidence>
<evidence type="ECO:0000256" key="9">
    <source>
        <dbReference type="RuleBase" id="RU365082"/>
    </source>
</evidence>
<organism evidence="12 13">
    <name type="scientific">Canariomyces notabilis</name>
    <dbReference type="NCBI Taxonomy" id="2074819"/>
    <lineage>
        <taxon>Eukaryota</taxon>
        <taxon>Fungi</taxon>
        <taxon>Dikarya</taxon>
        <taxon>Ascomycota</taxon>
        <taxon>Pezizomycotina</taxon>
        <taxon>Sordariomycetes</taxon>
        <taxon>Sordariomycetidae</taxon>
        <taxon>Sordariales</taxon>
        <taxon>Chaetomiaceae</taxon>
        <taxon>Canariomyces</taxon>
    </lineage>
</organism>
<comment type="subcellular location">
    <subcellularLocation>
        <location evidence="1 9">Nucleus</location>
    </subcellularLocation>
</comment>
<evidence type="ECO:0000313" key="12">
    <source>
        <dbReference type="EMBL" id="KAK4111925.1"/>
    </source>
</evidence>
<keyword evidence="4 9" id="KW-0805">Transcription regulation</keyword>
<evidence type="ECO:0000313" key="13">
    <source>
        <dbReference type="Proteomes" id="UP001302812"/>
    </source>
</evidence>
<accession>A0AAN6TD65</accession>
<keyword evidence="6 9" id="KW-0804">Transcription</keyword>
<dbReference type="Pfam" id="PF26204">
    <property type="entry name" value="Med14_fung"/>
    <property type="match status" value="1"/>
</dbReference>
<name>A0AAN6TD65_9PEZI</name>
<feature type="compositionally biased region" description="Low complexity" evidence="10">
    <location>
        <begin position="1065"/>
        <end position="1075"/>
    </location>
</feature>
<feature type="compositionally biased region" description="Basic and acidic residues" evidence="10">
    <location>
        <begin position="29"/>
        <end position="45"/>
    </location>
</feature>
<evidence type="ECO:0000256" key="8">
    <source>
        <dbReference type="ARBA" id="ARBA00032007"/>
    </source>
</evidence>
<dbReference type="GO" id="GO:0006357">
    <property type="term" value="P:regulation of transcription by RNA polymerase II"/>
    <property type="evidence" value="ECO:0007669"/>
    <property type="project" value="InterPro"/>
</dbReference>
<dbReference type="RefSeq" id="XP_064669495.1">
    <property type="nucleotide sequence ID" value="XM_064817805.1"/>
</dbReference>
<evidence type="ECO:0000256" key="4">
    <source>
        <dbReference type="ARBA" id="ARBA00023015"/>
    </source>
</evidence>
<dbReference type="AlphaFoldDB" id="A0AAN6TD65"/>
<dbReference type="EMBL" id="MU853344">
    <property type="protein sequence ID" value="KAK4111925.1"/>
    <property type="molecule type" value="Genomic_DNA"/>
</dbReference>
<dbReference type="GO" id="GO:0016592">
    <property type="term" value="C:mediator complex"/>
    <property type="evidence" value="ECO:0007669"/>
    <property type="project" value="UniProtKB-UniRule"/>
</dbReference>
<feature type="region of interest" description="Disordered" evidence="10">
    <location>
        <begin position="1040"/>
        <end position="1089"/>
    </location>
</feature>
<comment type="similarity">
    <text evidence="2 9">Belongs to the Mediator complex subunit 14 family.</text>
</comment>
<dbReference type="PANTHER" id="PTHR12809:SF2">
    <property type="entry name" value="MEDIATOR OF RNA POLYMERASE II TRANSCRIPTION SUBUNIT 14"/>
    <property type="match status" value="1"/>
</dbReference>
<sequence length="1089" mass="122839">MENRLQNGVRTNHDRDTWTNGPKGGAATAEREEHLLKGKAKEKIGDGSAMDVDSDRQGPPVANVDELPDELQHITIGILPLDLLLKRLAQFSHVTLQDQILTLASRPLPQNLANGNANYHATGVEDTSPESLEKKVLLLNTIQELHTKWVKTLVITEWSKKADQVGKLIDLRSHLMSKLELFNATFFDMIRTKQDLLWAKVPSPDLKTALEVLANGEASWMPDFGYLEPPPLSPAEKEAWLHEINVYLSARLGIHEWEKIPEPFRNYTIDSGRVTFRVEGEFEVDLTIGDEDFETQFWFIDFRCLFSPAPSELSGRARAFMELKVNEALATEGLLGCYKYLHEFTLTAKVGEFARQAVELSTARWVDTLKIERLDRALSIQYWLNRPHSQGTKSWIILGVNSGKGLDGGHGQTPPSHLTLRWFRDGKEVKDIEIQFDTESISTENLLTTVVNRHIEYLLSSMHNKLLSKPRFTRQQARLALKITEGEDVNSSLTMQLLDEEDVTVQVEPLTGTFVLLPRSAVVLDGQRKFNSMANPAEDGPSGLEQLRWIYTMKDLHTRSKTVGWAVLLTRPPISGDEVKSIAYSATPSSREPFQAVWMRIPEWDSRWFVMMSMSLGGDNWWLIELSELPSPGQRPAVSGSRLKSFTKLVMSPDQLRLSSSFFHNLAAHTSAVISRITELRDAHKDGLRHSTHQTTGLRLPPEIRIPTLCVPLSELVPARPGSRPSPLTAWANKVLAIDFKGLGPSEEVLTGHADSLQRREMRTVTISEARLSIRNPARFRFIKGNLDRDIFYNPRIGQFTFRLRVPMGTSTIRLLASRLQALERLLDFVEAIRRAGKDVVPESVTLREIVFTYGDTEGQRPWKARLDLSREQRINVILEKGNPHLRMIDHLRTLANSARFEDLPAWLIFTLPLCRALERLEDTWGNIAAPGHGSCYVFHNSLGWVGIRFVLSSPLGRRLLHLTIRAHKRGAKPMWHVTRSDCDPNARNENDDFNKVLKQRVWSTSGSGFKGLSTGAAAHPGQGIENLIALIGESILSMVSTPPSSRPQLQQQQQQPQPQPQPQPQMQQQPQPQQIMSGPQRGAWTQHS</sequence>
<evidence type="ECO:0000256" key="5">
    <source>
        <dbReference type="ARBA" id="ARBA00023159"/>
    </source>
</evidence>
<keyword evidence="5 9" id="KW-0010">Activator</keyword>
<evidence type="ECO:0000256" key="3">
    <source>
        <dbReference type="ARBA" id="ARBA00019619"/>
    </source>
</evidence>
<feature type="domain" description="Mediator complex subunit MED14 N-terminal" evidence="11">
    <location>
        <begin position="79"/>
        <end position="290"/>
    </location>
</feature>
<keyword evidence="13" id="KW-1185">Reference proteome</keyword>
<feature type="region of interest" description="Disordered" evidence="10">
    <location>
        <begin position="1"/>
        <end position="61"/>
    </location>
</feature>
<gene>
    <name evidence="12" type="ORF">N656DRAFT_798800</name>
</gene>
<evidence type="ECO:0000256" key="10">
    <source>
        <dbReference type="SAM" id="MobiDB-lite"/>
    </source>
</evidence>
<dbReference type="GO" id="GO:0070847">
    <property type="term" value="C:core mediator complex"/>
    <property type="evidence" value="ECO:0007669"/>
    <property type="project" value="TreeGrafter"/>
</dbReference>
<evidence type="ECO:0000256" key="1">
    <source>
        <dbReference type="ARBA" id="ARBA00004123"/>
    </source>
</evidence>
<protein>
    <recommendedName>
        <fullName evidence="3 9">Mediator of RNA polymerase II transcription subunit 14</fullName>
    </recommendedName>
    <alternativeName>
        <fullName evidence="8 9">Mediator complex subunit 14</fullName>
    </alternativeName>
</protein>
<keyword evidence="7 9" id="KW-0539">Nucleus</keyword>
<proteinExistence type="inferred from homology"/>
<comment type="function">
    <text evidence="9">Component of the Mediator complex, a coactivator involved in the regulated transcription of nearly all RNA polymerase II-dependent genes. Mediator functions as a bridge to convey information from gene-specific regulatory proteins to the basal RNA polymerase II transcription machinery. Mediator is recruited to promoters by direct interactions with regulatory proteins and serves as a scaffold for the assembly of a functional preinitiation complex with RNA polymerase II and the general transcription factors.</text>
</comment>
<dbReference type="GO" id="GO:0003712">
    <property type="term" value="F:transcription coregulator activity"/>
    <property type="evidence" value="ECO:0007669"/>
    <property type="project" value="UniProtKB-UniRule"/>
</dbReference>
<dbReference type="Pfam" id="PF08638">
    <property type="entry name" value="Med14"/>
    <property type="match status" value="1"/>
</dbReference>
<dbReference type="InterPro" id="IPR055122">
    <property type="entry name" value="Med14_N"/>
</dbReference>
<comment type="subunit">
    <text evidence="9">Component of the Mediator complex.</text>
</comment>
<dbReference type="InterPro" id="IPR013947">
    <property type="entry name" value="Mediator_Med14"/>
</dbReference>
<dbReference type="Proteomes" id="UP001302812">
    <property type="component" value="Unassembled WGS sequence"/>
</dbReference>